<dbReference type="InterPro" id="IPR050297">
    <property type="entry name" value="LipidA_mod_glycosyltrf_83"/>
</dbReference>
<evidence type="ECO:0000259" key="9">
    <source>
        <dbReference type="Pfam" id="PF13231"/>
    </source>
</evidence>
<feature type="transmembrane region" description="Helical" evidence="8">
    <location>
        <begin position="17"/>
        <end position="36"/>
    </location>
</feature>
<dbReference type="GO" id="GO:0008610">
    <property type="term" value="P:lipid biosynthetic process"/>
    <property type="evidence" value="ECO:0007669"/>
    <property type="project" value="UniProtKB-ARBA"/>
</dbReference>
<sequence length="570" mass="66348">MVNIVKFNSEIKNHLTFIIYLSLLIAVISVITYRCFQIQISIGPIWDTYDLLSEAAFLAGKNIGYYDLVRPPFIPFLTSLIFRFEGLSIWPIMLIDGFIFIFGSIGLFLLLRFRFDNLTSFLGTLLFSTFPIVLTFICSGLTDISSVSITIWAFFFTVLAVKNNSKWFYLSFPLAMISFVTRFASALIIFPVLFYILINLRCIKRKKDILIGMLFSFVILLPVFWFFYVSFGDPFYTFSSFFGTSSRSISELTGMLFFYNPDLLYFVKNMPSFIGPQAIGVVLVIFLGFLVYILKSIFNKNKKSMEKPHNNSFKLLLLKNKLKILFLALSVATLIVSLQGVHYLFSEILLFVSLFLLYNLFNAFKFKDLDLDFFIVSWFMCFLIFHSVYVIKDFRYFIYLAPPLTYILMMGFKWTTSFLGIKIKNRSLTHCLFSGFLVILLILSTYTSLPSMGETNKDLKQLNEDSISISNWLVNYDPNYQTKIIYSDIWPYSGWHLKMNINKMPQFYNNMVIDVGFKNYNLTAQDMMKYNDKLVSDHADYYISRKTGLTLINYKPIKQYGSLTLYQRIV</sequence>
<keyword evidence="2" id="KW-1003">Cell membrane</keyword>
<keyword evidence="3" id="KW-0328">Glycosyltransferase</keyword>
<evidence type="ECO:0000256" key="8">
    <source>
        <dbReference type="SAM" id="Phobius"/>
    </source>
</evidence>
<dbReference type="Proteomes" id="UP000232806">
    <property type="component" value="Chromosome"/>
</dbReference>
<comment type="subcellular location">
    <subcellularLocation>
        <location evidence="1">Cell membrane</location>
        <topology evidence="1">Multi-pass membrane protein</topology>
    </subcellularLocation>
</comment>
<dbReference type="Pfam" id="PF13231">
    <property type="entry name" value="PMT_2"/>
    <property type="match status" value="1"/>
</dbReference>
<feature type="transmembrane region" description="Helical" evidence="8">
    <location>
        <begin position="89"/>
        <end position="111"/>
    </location>
</feature>
<gene>
    <name evidence="10" type="ORF">BK007_08290</name>
</gene>
<feature type="transmembrane region" description="Helical" evidence="8">
    <location>
        <begin position="428"/>
        <end position="449"/>
    </location>
</feature>
<keyword evidence="5 8" id="KW-0812">Transmembrane</keyword>
<evidence type="ECO:0000256" key="7">
    <source>
        <dbReference type="ARBA" id="ARBA00023136"/>
    </source>
</evidence>
<evidence type="ECO:0000313" key="10">
    <source>
        <dbReference type="EMBL" id="AUB55998.1"/>
    </source>
</evidence>
<keyword evidence="6 8" id="KW-1133">Transmembrane helix</keyword>
<dbReference type="PANTHER" id="PTHR33908">
    <property type="entry name" value="MANNOSYLTRANSFERASE YKCB-RELATED"/>
    <property type="match status" value="1"/>
</dbReference>
<dbReference type="AlphaFoldDB" id="A0A2H4VD13"/>
<feature type="transmembrane region" description="Helical" evidence="8">
    <location>
        <begin position="273"/>
        <end position="294"/>
    </location>
</feature>
<evidence type="ECO:0000256" key="2">
    <source>
        <dbReference type="ARBA" id="ARBA00022475"/>
    </source>
</evidence>
<dbReference type="GO" id="GO:0005886">
    <property type="term" value="C:plasma membrane"/>
    <property type="evidence" value="ECO:0007669"/>
    <property type="project" value="UniProtKB-SubCell"/>
</dbReference>
<proteinExistence type="predicted"/>
<feature type="transmembrane region" description="Helical" evidence="8">
    <location>
        <begin position="167"/>
        <end position="197"/>
    </location>
</feature>
<feature type="transmembrane region" description="Helical" evidence="8">
    <location>
        <begin position="397"/>
        <end position="416"/>
    </location>
</feature>
<dbReference type="PANTHER" id="PTHR33908:SF11">
    <property type="entry name" value="MEMBRANE PROTEIN"/>
    <property type="match status" value="1"/>
</dbReference>
<evidence type="ECO:0000256" key="3">
    <source>
        <dbReference type="ARBA" id="ARBA00022676"/>
    </source>
</evidence>
<evidence type="ECO:0000256" key="4">
    <source>
        <dbReference type="ARBA" id="ARBA00022679"/>
    </source>
</evidence>
<feature type="transmembrane region" description="Helical" evidence="8">
    <location>
        <begin position="209"/>
        <end position="231"/>
    </location>
</feature>
<evidence type="ECO:0000256" key="1">
    <source>
        <dbReference type="ARBA" id="ARBA00004651"/>
    </source>
</evidence>
<evidence type="ECO:0000256" key="5">
    <source>
        <dbReference type="ARBA" id="ARBA00022692"/>
    </source>
</evidence>
<reference evidence="10 11" key="1">
    <citation type="submission" date="2016-10" db="EMBL/GenBank/DDBJ databases">
        <title>Comparative genomics between deep and shallow subseafloor isolates.</title>
        <authorList>
            <person name="Ishii S."/>
            <person name="Miller J.R."/>
            <person name="Sutton G."/>
            <person name="Suzuki S."/>
            <person name="Methe B."/>
            <person name="Inagaki F."/>
            <person name="Imachi H."/>
        </authorList>
    </citation>
    <scope>NUCLEOTIDE SEQUENCE [LARGE SCALE GENOMIC DNA]</scope>
    <source>
        <strain evidence="10 11">MO-MB1</strain>
    </source>
</reference>
<keyword evidence="7 8" id="KW-0472">Membrane</keyword>
<feature type="transmembrane region" description="Helical" evidence="8">
    <location>
        <begin position="144"/>
        <end position="161"/>
    </location>
</feature>
<evidence type="ECO:0000313" key="11">
    <source>
        <dbReference type="Proteomes" id="UP000232806"/>
    </source>
</evidence>
<organism evidence="10 11">
    <name type="scientific">Methanobacterium subterraneum</name>
    <dbReference type="NCBI Taxonomy" id="59277"/>
    <lineage>
        <taxon>Archaea</taxon>
        <taxon>Methanobacteriati</taxon>
        <taxon>Methanobacteriota</taxon>
        <taxon>Methanomada group</taxon>
        <taxon>Methanobacteria</taxon>
        <taxon>Methanobacteriales</taxon>
        <taxon>Methanobacteriaceae</taxon>
        <taxon>Methanobacterium</taxon>
    </lineage>
</organism>
<keyword evidence="4" id="KW-0808">Transferase</keyword>
<feature type="transmembrane region" description="Helical" evidence="8">
    <location>
        <begin position="373"/>
        <end position="391"/>
    </location>
</feature>
<evidence type="ECO:0000256" key="6">
    <source>
        <dbReference type="ARBA" id="ARBA00022989"/>
    </source>
</evidence>
<dbReference type="EMBL" id="CP017766">
    <property type="protein sequence ID" value="AUB55998.1"/>
    <property type="molecule type" value="Genomic_DNA"/>
</dbReference>
<feature type="transmembrane region" description="Helical" evidence="8">
    <location>
        <begin position="315"/>
        <end position="336"/>
    </location>
</feature>
<dbReference type="GO" id="GO:0016763">
    <property type="term" value="F:pentosyltransferase activity"/>
    <property type="evidence" value="ECO:0007669"/>
    <property type="project" value="TreeGrafter"/>
</dbReference>
<feature type="transmembrane region" description="Helical" evidence="8">
    <location>
        <begin position="117"/>
        <end position="137"/>
    </location>
</feature>
<accession>A0A2H4VD13</accession>
<name>A0A2H4VD13_9EURY</name>
<feature type="domain" description="Glycosyltransferase RgtA/B/C/D-like" evidence="9">
    <location>
        <begin position="70"/>
        <end position="225"/>
    </location>
</feature>
<dbReference type="InterPro" id="IPR038731">
    <property type="entry name" value="RgtA/B/C-like"/>
</dbReference>
<protein>
    <recommendedName>
        <fullName evidence="9">Glycosyltransferase RgtA/B/C/D-like domain-containing protein</fullName>
    </recommendedName>
</protein>